<reference evidence="1 2" key="1">
    <citation type="submission" date="2023-06" db="EMBL/GenBank/DDBJ databases">
        <title>Antibody response to the Sneathia vaginalis cytopathogenic toxin A during pregnancy.</title>
        <authorList>
            <person name="Mccoy Z.T."/>
            <person name="Serrano M.G."/>
            <person name="Spaine K."/>
            <person name="Edwards D.J."/>
            <person name="Buck G.A."/>
            <person name="Jefferson K."/>
        </authorList>
    </citation>
    <scope>NUCLEOTIDE SEQUENCE [LARGE SCALE GENOMIC DNA]</scope>
    <source>
        <strain evidence="1 2">CCUG 42621</strain>
    </source>
</reference>
<keyword evidence="2" id="KW-1185">Reference proteome</keyword>
<proteinExistence type="predicted"/>
<gene>
    <name evidence="1" type="ORF">QQA45_03295</name>
</gene>
<dbReference type="RefSeq" id="WP_285152852.1">
    <property type="nucleotide sequence ID" value="NZ_JASSPP010000004.1"/>
</dbReference>
<name>A0ABT7HLG3_9FUSO</name>
<accession>A0ABT7HLG3</accession>
<evidence type="ECO:0000313" key="1">
    <source>
        <dbReference type="EMBL" id="MDK9580541.1"/>
    </source>
</evidence>
<organism evidence="1 2">
    <name type="scientific">Sneathia sanguinegens</name>
    <dbReference type="NCBI Taxonomy" id="40543"/>
    <lineage>
        <taxon>Bacteria</taxon>
        <taxon>Fusobacteriati</taxon>
        <taxon>Fusobacteriota</taxon>
        <taxon>Fusobacteriia</taxon>
        <taxon>Fusobacteriales</taxon>
        <taxon>Leptotrichiaceae</taxon>
        <taxon>Sneathia</taxon>
    </lineage>
</organism>
<sequence>MIDDKQFLEHTELFKKRIEENLKLGLENIKSLLFDVKTKPDIYFTILEKENKKYSFFLNPMLESNENEVYIDKPYYELKELENKEFIGEYVLGTESFKFIFTLEKDTRYIEKIKEIYFAYLLSNLEWDGLDLRYVNRMYKIKFKKFIDVIENVEEAKIEYNLDEDFKFNQTIFWNISEEKIISKKTLTRLDDIGYKYILDKKIETFYLVKDDIRNIDDILIYDEHIDIYSRKDDLYIFDIFKVLSFDKRFVTKYIDNKIVEHKLISIEDIRKIFFKQYKIKILEIFYSNENLSHLLIPDYNQQIFKFKNSYIYIKLEKIACYEDVFFLVNFLNNKFEAFEVRIYE</sequence>
<comment type="caution">
    <text evidence="1">The sequence shown here is derived from an EMBL/GenBank/DDBJ whole genome shotgun (WGS) entry which is preliminary data.</text>
</comment>
<evidence type="ECO:0000313" key="2">
    <source>
        <dbReference type="Proteomes" id="UP001225134"/>
    </source>
</evidence>
<dbReference type="EMBL" id="JASSPP010000004">
    <property type="protein sequence ID" value="MDK9580541.1"/>
    <property type="molecule type" value="Genomic_DNA"/>
</dbReference>
<dbReference type="Proteomes" id="UP001225134">
    <property type="component" value="Unassembled WGS sequence"/>
</dbReference>
<protein>
    <submittedName>
        <fullName evidence="1">Uncharacterized protein</fullName>
    </submittedName>
</protein>